<reference evidence="2" key="1">
    <citation type="submission" date="2016-03" db="EMBL/GenBank/DDBJ databases">
        <authorList>
            <person name="Sibley D."/>
            <person name="Venepally P."/>
            <person name="Karamycheva S."/>
            <person name="Hadjithomas M."/>
            <person name="Khan A."/>
            <person name="Brunk B."/>
            <person name="Roos D."/>
            <person name="Caler E."/>
            <person name="Lorenzi H."/>
        </authorList>
    </citation>
    <scope>NUCLEOTIDE SEQUENCE [LARGE SCALE GENOMIC DNA]</scope>
    <source>
        <strain evidence="2">TgCatPRC2</strain>
    </source>
</reference>
<dbReference type="VEuPathDB" id="ToxoDB:TGPRC2_216620C"/>
<proteinExistence type="predicted"/>
<dbReference type="AlphaFoldDB" id="A0A151H4X0"/>
<organism evidence="1 2">
    <name type="scientific">Toxoplasma gondii TgCatPRC2</name>
    <dbReference type="NCBI Taxonomy" id="1130821"/>
    <lineage>
        <taxon>Eukaryota</taxon>
        <taxon>Sar</taxon>
        <taxon>Alveolata</taxon>
        <taxon>Apicomplexa</taxon>
        <taxon>Conoidasida</taxon>
        <taxon>Coccidia</taxon>
        <taxon>Eucoccidiorida</taxon>
        <taxon>Eimeriorina</taxon>
        <taxon>Sarcocystidae</taxon>
        <taxon>Toxoplasma</taxon>
    </lineage>
</organism>
<feature type="non-terminal residue" evidence="1">
    <location>
        <position position="78"/>
    </location>
</feature>
<protein>
    <submittedName>
        <fullName evidence="1">EF hand domain-containing protein</fullName>
    </submittedName>
</protein>
<gene>
    <name evidence="1" type="ORF">TGPRC2_216620C</name>
</gene>
<comment type="caution">
    <text evidence="1">The sequence shown here is derived from an EMBL/GenBank/DDBJ whole genome shotgun (WGS) entry which is preliminary data.</text>
</comment>
<feature type="non-terminal residue" evidence="1">
    <location>
        <position position="1"/>
    </location>
</feature>
<sequence>HMSEAALHRYGFDVREHMLKICQDLRAPLCTEPQSAEAVHCPGQCLISTQSKLVMLDRANDDFHGGSAAQEEKQVVVY</sequence>
<accession>A0A151H4X0</accession>
<evidence type="ECO:0000313" key="1">
    <source>
        <dbReference type="EMBL" id="KYK64418.1"/>
    </source>
</evidence>
<name>A0A151H4X0_TOXGO</name>
<evidence type="ECO:0000313" key="2">
    <source>
        <dbReference type="Proteomes" id="UP000075225"/>
    </source>
</evidence>
<dbReference type="EMBL" id="AHZP02002294">
    <property type="protein sequence ID" value="KYK64418.1"/>
    <property type="molecule type" value="Genomic_DNA"/>
</dbReference>
<dbReference type="Proteomes" id="UP000075225">
    <property type="component" value="Unassembled WGS sequence"/>
</dbReference>